<gene>
    <name evidence="9" type="ORF">PGLA1383_LOCUS4676</name>
</gene>
<dbReference type="InterPro" id="IPR018108">
    <property type="entry name" value="MCP_transmembrane"/>
</dbReference>
<evidence type="ECO:0000256" key="5">
    <source>
        <dbReference type="ARBA" id="ARBA00022737"/>
    </source>
</evidence>
<dbReference type="InterPro" id="IPR023395">
    <property type="entry name" value="MCP_dom_sf"/>
</dbReference>
<feature type="non-terminal residue" evidence="9">
    <location>
        <position position="1"/>
    </location>
</feature>
<organism evidence="9 10">
    <name type="scientific">Polarella glacialis</name>
    <name type="common">Dinoflagellate</name>
    <dbReference type="NCBI Taxonomy" id="89957"/>
    <lineage>
        <taxon>Eukaryota</taxon>
        <taxon>Sar</taxon>
        <taxon>Alveolata</taxon>
        <taxon>Dinophyceae</taxon>
        <taxon>Suessiales</taxon>
        <taxon>Suessiaceae</taxon>
        <taxon>Polarella</taxon>
    </lineage>
</organism>
<feature type="region of interest" description="Disordered" evidence="8">
    <location>
        <begin position="1"/>
        <end position="42"/>
    </location>
</feature>
<proteinExistence type="inferred from homology"/>
<name>A0A813DAW6_POLGL</name>
<comment type="similarity">
    <text evidence="2">Belongs to the mitochondrial carrier (TC 2.A.29) family.</text>
</comment>
<dbReference type="AlphaFoldDB" id="A0A813DAW6"/>
<comment type="subcellular location">
    <subcellularLocation>
        <location evidence="1">Membrane</location>
        <topology evidence="1">Multi-pass membrane protein</topology>
    </subcellularLocation>
</comment>
<dbReference type="Pfam" id="PF00153">
    <property type="entry name" value="Mito_carr"/>
    <property type="match status" value="1"/>
</dbReference>
<reference evidence="9" key="1">
    <citation type="submission" date="2021-02" db="EMBL/GenBank/DDBJ databases">
        <authorList>
            <person name="Dougan E. K."/>
            <person name="Rhodes N."/>
            <person name="Thang M."/>
            <person name="Chan C."/>
        </authorList>
    </citation>
    <scope>NUCLEOTIDE SEQUENCE</scope>
</reference>
<dbReference type="GO" id="GO:0055085">
    <property type="term" value="P:transmembrane transport"/>
    <property type="evidence" value="ECO:0007669"/>
    <property type="project" value="InterPro"/>
</dbReference>
<keyword evidence="4" id="KW-0812">Transmembrane</keyword>
<dbReference type="EMBL" id="CAJNNV010001770">
    <property type="protein sequence ID" value="CAE8585773.1"/>
    <property type="molecule type" value="Genomic_DNA"/>
</dbReference>
<evidence type="ECO:0000256" key="8">
    <source>
        <dbReference type="SAM" id="MobiDB-lite"/>
    </source>
</evidence>
<evidence type="ECO:0000256" key="3">
    <source>
        <dbReference type="ARBA" id="ARBA00022448"/>
    </source>
</evidence>
<dbReference type="GO" id="GO:0006862">
    <property type="term" value="P:nucleotide transport"/>
    <property type="evidence" value="ECO:0007669"/>
    <property type="project" value="InterPro"/>
</dbReference>
<dbReference type="OrthoDB" id="438353at2759"/>
<comment type="caution">
    <text evidence="9">The sequence shown here is derived from an EMBL/GenBank/DDBJ whole genome shotgun (WGS) entry which is preliminary data.</text>
</comment>
<keyword evidence="5" id="KW-0677">Repeat</keyword>
<keyword evidence="3" id="KW-0813">Transport</keyword>
<evidence type="ECO:0000313" key="9">
    <source>
        <dbReference type="EMBL" id="CAE8585773.1"/>
    </source>
</evidence>
<accession>A0A813DAW6</accession>
<protein>
    <submittedName>
        <fullName evidence="9">Uncharacterized protein</fullName>
    </submittedName>
</protein>
<evidence type="ECO:0000256" key="4">
    <source>
        <dbReference type="ARBA" id="ARBA00022692"/>
    </source>
</evidence>
<evidence type="ECO:0000256" key="1">
    <source>
        <dbReference type="ARBA" id="ARBA00004141"/>
    </source>
</evidence>
<dbReference type="PANTHER" id="PTHR45683">
    <property type="entry name" value="MITOCHONDRIAL NICOTINAMIDE ADENINE DINUCLEOTIDE TRANSPORTER 1-RELATED-RELATED"/>
    <property type="match status" value="1"/>
</dbReference>
<keyword evidence="10" id="KW-1185">Reference proteome</keyword>
<dbReference type="Gene3D" id="1.50.40.10">
    <property type="entry name" value="Mitochondrial carrier domain"/>
    <property type="match status" value="1"/>
</dbReference>
<dbReference type="InterPro" id="IPR044712">
    <property type="entry name" value="SLC25A32-like"/>
</dbReference>
<evidence type="ECO:0000313" key="10">
    <source>
        <dbReference type="Proteomes" id="UP000654075"/>
    </source>
</evidence>
<keyword evidence="7" id="KW-0472">Membrane</keyword>
<sequence>MAPLPLPSDARPGRDGAGIGRPPAGEAAAPRGGSPAQSSISSLRLRPSPLAVSYPSPMMLLNYPLVVTNVEMLCNQGGSRSKSSSLAVIISALRQTYQLEGLPGLYKGGHLYLLHQAIRDLLRFMSDRCIGLVESRCRPSTASGLQEGTQQERVVVAGDAAEEEEDSSSLRRLFLSRLATKYCIDCICYPVLLASTRAIVLRGDQESSWERVRLWCREEGLLTLFGGLAASLLSTALEEAFDFLLASCIDRCAEGSKVDMTDRLVLKACGGSVVSLFTAPVNYVGVIQRCQSPFPGFLQPRPLMTILRGLPWR</sequence>
<dbReference type="GO" id="GO:0016020">
    <property type="term" value="C:membrane"/>
    <property type="evidence" value="ECO:0007669"/>
    <property type="project" value="UniProtKB-SubCell"/>
</dbReference>
<evidence type="ECO:0000256" key="6">
    <source>
        <dbReference type="ARBA" id="ARBA00022989"/>
    </source>
</evidence>
<keyword evidence="6" id="KW-1133">Transmembrane helix</keyword>
<evidence type="ECO:0000256" key="7">
    <source>
        <dbReference type="ARBA" id="ARBA00023136"/>
    </source>
</evidence>
<dbReference type="Proteomes" id="UP000654075">
    <property type="component" value="Unassembled WGS sequence"/>
</dbReference>
<evidence type="ECO:0000256" key="2">
    <source>
        <dbReference type="ARBA" id="ARBA00006375"/>
    </source>
</evidence>
<dbReference type="SUPFAM" id="SSF103506">
    <property type="entry name" value="Mitochondrial carrier"/>
    <property type="match status" value="1"/>
</dbReference>
<feature type="compositionally biased region" description="Low complexity" evidence="8">
    <location>
        <begin position="20"/>
        <end position="42"/>
    </location>
</feature>